<keyword evidence="1" id="KW-0614">Plasmid</keyword>
<dbReference type="AlphaFoldDB" id="A0A4Y5T5G3"/>
<evidence type="ECO:0000313" key="1">
    <source>
        <dbReference type="EMBL" id="QDB01239.1"/>
    </source>
</evidence>
<dbReference type="EMBL" id="MK285062">
    <property type="protein sequence ID" value="QDB01239.1"/>
    <property type="molecule type" value="Genomic_DNA"/>
</dbReference>
<sequence length="29" mass="3382">MKGIEIFFEEVENEELEECMVTVSKSHGH</sequence>
<geneLocation type="plasmid" evidence="1">
    <name>pCP16SBCL1142-1</name>
</geneLocation>
<protein>
    <submittedName>
        <fullName evidence="1">Uncharacterized protein</fullName>
    </submittedName>
</protein>
<name>A0A4Y5T5G3_CLOPF</name>
<reference evidence="1" key="1">
    <citation type="journal article" date="2019" name="Pathogens">
        <title>In silico Identification of Novel Toxin Homologs and Associated Mobile Genetic Elements in Clostridium perfringens.</title>
        <authorList>
            <person name="Lacey J.A."/>
            <person name="Johanesen P.A."/>
            <person name="Lyras D."/>
            <person name="Moore R.J."/>
        </authorList>
    </citation>
    <scope>NUCLEOTIDE SEQUENCE</scope>
    <source>
        <strain evidence="1">16SBCL1142</strain>
        <plasmid evidence="1">pCP16SBCL1142-1</plasmid>
    </source>
</reference>
<proteinExistence type="predicted"/>
<accession>A0A4Y5T5G3</accession>
<organism evidence="1">
    <name type="scientific">Clostridium perfringens</name>
    <dbReference type="NCBI Taxonomy" id="1502"/>
    <lineage>
        <taxon>Bacteria</taxon>
        <taxon>Bacillati</taxon>
        <taxon>Bacillota</taxon>
        <taxon>Clostridia</taxon>
        <taxon>Eubacteriales</taxon>
        <taxon>Clostridiaceae</taxon>
        <taxon>Clostridium</taxon>
    </lineage>
</organism>